<dbReference type="AlphaFoldDB" id="A0A0P7B4N7"/>
<dbReference type="PANTHER" id="PTHR11360">
    <property type="entry name" value="MONOCARBOXYLATE TRANSPORTER"/>
    <property type="match status" value="1"/>
</dbReference>
<evidence type="ECO:0000256" key="2">
    <source>
        <dbReference type="ARBA" id="ARBA00006727"/>
    </source>
</evidence>
<dbReference type="GO" id="GO:0016020">
    <property type="term" value="C:membrane"/>
    <property type="evidence" value="ECO:0007669"/>
    <property type="project" value="UniProtKB-SubCell"/>
</dbReference>
<feature type="transmembrane region" description="Helical" evidence="4">
    <location>
        <begin position="310"/>
        <end position="331"/>
    </location>
</feature>
<feature type="transmembrane region" description="Helical" evidence="4">
    <location>
        <begin position="86"/>
        <end position="108"/>
    </location>
</feature>
<evidence type="ECO:0000313" key="6">
    <source>
        <dbReference type="EMBL" id="KPM41011.1"/>
    </source>
</evidence>
<dbReference type="InterPro" id="IPR011701">
    <property type="entry name" value="MFS"/>
</dbReference>
<dbReference type="SUPFAM" id="SSF103473">
    <property type="entry name" value="MFS general substrate transporter"/>
    <property type="match status" value="1"/>
</dbReference>
<evidence type="ECO:0000313" key="7">
    <source>
        <dbReference type="Proteomes" id="UP000050424"/>
    </source>
</evidence>
<protein>
    <recommendedName>
        <fullName evidence="5">Major facilitator superfamily (MFS) profile domain-containing protein</fullName>
    </recommendedName>
</protein>
<sequence length="433" mass="45871">MATEERYRELSSAGGDRQNAATSIELGQGKPALTTGEAPDGGTEAWLVAAGAAFISFTALGYANSFGIFQQYYMTHQLKGESADKIAWIGSTAGFIQFAAGAIGGPLFDRYGAWVIRPAAVLYMFSIMMISLCHEYWHFMLAQGVLMGISMGLLTFPSMAAVSQYFDKKRAAALGVAISGSSIGGVVIPIALSKMLTSSSLGFGWTVRIVGFVMLPLLVFSCLTVKSRLPPRPTTFFITAAFKNINYILLIVAMFFLFLGMFAPLFFIPTYAVSRGMEETLASYLLAIVNAASTFGRIIPGILADKFGPFNMLSVAGLVNGIVVMCMNKAVTNAELVVYSVVFGFSSGMIISGGAAAFATCPKDMRDLGSYMGMGLGLSSLAVLIGPPINGALVDRYGGFLQVSVFCGVMCLVGGFVALISKLATPQGIRGRI</sequence>
<dbReference type="PANTHER" id="PTHR11360:SF319">
    <property type="entry name" value="MAJOR FACILITATOR SUPERFAMILY (MFS) PROFILE DOMAIN-CONTAINING PROTEIN"/>
    <property type="match status" value="1"/>
</dbReference>
<dbReference type="InterPro" id="IPR036259">
    <property type="entry name" value="MFS_trans_sf"/>
</dbReference>
<evidence type="ECO:0000256" key="3">
    <source>
        <dbReference type="ARBA" id="ARBA00023180"/>
    </source>
</evidence>
<keyword evidence="4" id="KW-0472">Membrane</keyword>
<organism evidence="6 7">
    <name type="scientific">Neonectria ditissima</name>
    <dbReference type="NCBI Taxonomy" id="78410"/>
    <lineage>
        <taxon>Eukaryota</taxon>
        <taxon>Fungi</taxon>
        <taxon>Dikarya</taxon>
        <taxon>Ascomycota</taxon>
        <taxon>Pezizomycotina</taxon>
        <taxon>Sordariomycetes</taxon>
        <taxon>Hypocreomycetidae</taxon>
        <taxon>Hypocreales</taxon>
        <taxon>Nectriaceae</taxon>
        <taxon>Neonectria</taxon>
    </lineage>
</organism>
<feature type="transmembrane region" description="Helical" evidence="4">
    <location>
        <begin position="337"/>
        <end position="359"/>
    </location>
</feature>
<dbReference type="InterPro" id="IPR050327">
    <property type="entry name" value="Proton-linked_MCT"/>
</dbReference>
<feature type="transmembrane region" description="Helical" evidence="4">
    <location>
        <begin position="281"/>
        <end position="303"/>
    </location>
</feature>
<feature type="transmembrane region" description="Helical" evidence="4">
    <location>
        <begin position="371"/>
        <end position="393"/>
    </location>
</feature>
<feature type="transmembrane region" description="Helical" evidence="4">
    <location>
        <begin position="245"/>
        <end position="269"/>
    </location>
</feature>
<dbReference type="EMBL" id="LKCW01000072">
    <property type="protein sequence ID" value="KPM41011.1"/>
    <property type="molecule type" value="Genomic_DNA"/>
</dbReference>
<keyword evidence="3" id="KW-0325">Glycoprotein</keyword>
<comment type="caution">
    <text evidence="6">The sequence shown here is derived from an EMBL/GenBank/DDBJ whole genome shotgun (WGS) entry which is preliminary data.</text>
</comment>
<evidence type="ECO:0000256" key="1">
    <source>
        <dbReference type="ARBA" id="ARBA00004141"/>
    </source>
</evidence>
<dbReference type="Pfam" id="PF07690">
    <property type="entry name" value="MFS_1"/>
    <property type="match status" value="1"/>
</dbReference>
<keyword evidence="4" id="KW-0812">Transmembrane</keyword>
<dbReference type="CDD" id="cd17352">
    <property type="entry name" value="MFS_MCT_SLC16"/>
    <property type="match status" value="1"/>
</dbReference>
<evidence type="ECO:0000259" key="5">
    <source>
        <dbReference type="PROSITE" id="PS50850"/>
    </source>
</evidence>
<accession>A0A0P7B4N7</accession>
<dbReference type="Proteomes" id="UP000050424">
    <property type="component" value="Unassembled WGS sequence"/>
</dbReference>
<reference evidence="6 7" key="1">
    <citation type="submission" date="2015-09" db="EMBL/GenBank/DDBJ databases">
        <title>Draft genome of a European isolate of the apple canker pathogen Neonectria ditissima.</title>
        <authorList>
            <person name="Gomez-Cortecero A."/>
            <person name="Harrison R.J."/>
            <person name="Armitage A.D."/>
        </authorList>
    </citation>
    <scope>NUCLEOTIDE SEQUENCE [LARGE SCALE GENOMIC DNA]</scope>
    <source>
        <strain evidence="6 7">R09/05</strain>
    </source>
</reference>
<gene>
    <name evidence="6" type="ORF">AK830_g5518</name>
</gene>
<dbReference type="GO" id="GO:0022857">
    <property type="term" value="F:transmembrane transporter activity"/>
    <property type="evidence" value="ECO:0007669"/>
    <property type="project" value="InterPro"/>
</dbReference>
<proteinExistence type="inferred from homology"/>
<dbReference type="OrthoDB" id="6499973at2759"/>
<comment type="subcellular location">
    <subcellularLocation>
        <location evidence="1">Membrane</location>
        <topology evidence="1">Multi-pass membrane protein</topology>
    </subcellularLocation>
</comment>
<dbReference type="PROSITE" id="PS50850">
    <property type="entry name" value="MFS"/>
    <property type="match status" value="1"/>
</dbReference>
<feature type="transmembrane region" description="Helical" evidence="4">
    <location>
        <begin position="173"/>
        <end position="193"/>
    </location>
</feature>
<keyword evidence="4" id="KW-1133">Transmembrane helix</keyword>
<feature type="transmembrane region" description="Helical" evidence="4">
    <location>
        <begin position="45"/>
        <end position="66"/>
    </location>
</feature>
<feature type="domain" description="Major facilitator superfamily (MFS) profile" evidence="5">
    <location>
        <begin position="246"/>
        <end position="433"/>
    </location>
</feature>
<dbReference type="InterPro" id="IPR020846">
    <property type="entry name" value="MFS_dom"/>
</dbReference>
<comment type="similarity">
    <text evidence="2">Belongs to the major facilitator superfamily. Monocarboxylate porter (TC 2.A.1.13) family.</text>
</comment>
<feature type="transmembrane region" description="Helical" evidence="4">
    <location>
        <begin position="399"/>
        <end position="420"/>
    </location>
</feature>
<keyword evidence="7" id="KW-1185">Reference proteome</keyword>
<feature type="transmembrane region" description="Helical" evidence="4">
    <location>
        <begin position="120"/>
        <end position="139"/>
    </location>
</feature>
<evidence type="ECO:0000256" key="4">
    <source>
        <dbReference type="SAM" id="Phobius"/>
    </source>
</evidence>
<feature type="transmembrane region" description="Helical" evidence="4">
    <location>
        <begin position="145"/>
        <end position="166"/>
    </location>
</feature>
<name>A0A0P7B4N7_9HYPO</name>
<dbReference type="Gene3D" id="1.20.1250.20">
    <property type="entry name" value="MFS general substrate transporter like domains"/>
    <property type="match status" value="2"/>
</dbReference>
<feature type="transmembrane region" description="Helical" evidence="4">
    <location>
        <begin position="205"/>
        <end position="225"/>
    </location>
</feature>